<evidence type="ECO:0000313" key="1">
    <source>
        <dbReference type="EMBL" id="AMD93707.1"/>
    </source>
</evidence>
<dbReference type="AlphaFoldDB" id="A0A0X8JRK0"/>
<name>A0A0X8JRK0_9BACT</name>
<keyword evidence="2" id="KW-1185">Reference proteome</keyword>
<evidence type="ECO:0000313" key="2">
    <source>
        <dbReference type="Proteomes" id="UP000063964"/>
    </source>
</evidence>
<dbReference type="Proteomes" id="UP000063964">
    <property type="component" value="Chromosome"/>
</dbReference>
<dbReference type="EMBL" id="CP014230">
    <property type="protein sequence ID" value="AMD93707.1"/>
    <property type="molecule type" value="Genomic_DNA"/>
</dbReference>
<dbReference type="KEGG" id="doa:AXF15_11760"/>
<gene>
    <name evidence="1" type="ORF">AXF15_11760</name>
</gene>
<proteinExistence type="predicted"/>
<sequence length="84" mass="8627">MASDAVAGDAAQIFLQQIVQSGRVFLQLKKSAAGPAAQMYGASAALDMKLPPAFAAAEGSAEIFCEHGCSRGYFTLEVMTGSAP</sequence>
<reference evidence="2" key="1">
    <citation type="submission" date="2016-02" db="EMBL/GenBank/DDBJ databases">
        <authorList>
            <person name="Holder M.E."/>
            <person name="Ajami N.J."/>
            <person name="Petrosino J.F."/>
        </authorList>
    </citation>
    <scope>NUCLEOTIDE SEQUENCE [LARGE SCALE GENOMIC DNA]</scope>
    <source>
        <strain evidence="2">DSM 12838</strain>
    </source>
</reference>
<organism evidence="1 2">
    <name type="scientific">Desulfomicrobium orale DSM 12838</name>
    <dbReference type="NCBI Taxonomy" id="888061"/>
    <lineage>
        <taxon>Bacteria</taxon>
        <taxon>Pseudomonadati</taxon>
        <taxon>Thermodesulfobacteriota</taxon>
        <taxon>Desulfovibrionia</taxon>
        <taxon>Desulfovibrionales</taxon>
        <taxon>Desulfomicrobiaceae</taxon>
        <taxon>Desulfomicrobium</taxon>
    </lineage>
</organism>
<accession>A0A0X8JRK0</accession>
<dbReference type="STRING" id="888061.AXF15_11760"/>
<protein>
    <submittedName>
        <fullName evidence="1">Uncharacterized protein</fullName>
    </submittedName>
</protein>